<feature type="transmembrane region" description="Helical" evidence="7">
    <location>
        <begin position="43"/>
        <end position="64"/>
    </location>
</feature>
<feature type="transmembrane region" description="Helical" evidence="7">
    <location>
        <begin position="253"/>
        <end position="271"/>
    </location>
</feature>
<dbReference type="PANTHER" id="PTHR23513:SF9">
    <property type="entry name" value="ENTEROBACTIN EXPORTER ENTS"/>
    <property type="match status" value="1"/>
</dbReference>
<comment type="subcellular location">
    <subcellularLocation>
        <location evidence="1">Cell membrane</location>
        <topology evidence="1">Multi-pass membrane protein</topology>
    </subcellularLocation>
</comment>
<dbReference type="InterPro" id="IPR010290">
    <property type="entry name" value="TM_effector"/>
</dbReference>
<feature type="transmembrane region" description="Helical" evidence="7">
    <location>
        <begin position="100"/>
        <end position="118"/>
    </location>
</feature>
<dbReference type="Proteomes" id="UP000199024">
    <property type="component" value="Unassembled WGS sequence"/>
</dbReference>
<evidence type="ECO:0000256" key="2">
    <source>
        <dbReference type="ARBA" id="ARBA00022448"/>
    </source>
</evidence>
<feature type="transmembrane region" description="Helical" evidence="7">
    <location>
        <begin position="283"/>
        <end position="300"/>
    </location>
</feature>
<name>A0A1I6MQ38_9BACT</name>
<dbReference type="SUPFAM" id="SSF103473">
    <property type="entry name" value="MFS general substrate transporter"/>
    <property type="match status" value="1"/>
</dbReference>
<evidence type="ECO:0000256" key="1">
    <source>
        <dbReference type="ARBA" id="ARBA00004651"/>
    </source>
</evidence>
<dbReference type="Gene3D" id="1.20.1250.20">
    <property type="entry name" value="MFS general substrate transporter like domains"/>
    <property type="match status" value="1"/>
</dbReference>
<evidence type="ECO:0000256" key="3">
    <source>
        <dbReference type="ARBA" id="ARBA00022475"/>
    </source>
</evidence>
<keyword evidence="3" id="KW-1003">Cell membrane</keyword>
<evidence type="ECO:0000256" key="4">
    <source>
        <dbReference type="ARBA" id="ARBA00022692"/>
    </source>
</evidence>
<dbReference type="STRING" id="474950.SAMN05421771_3265"/>
<accession>A0A1I6MQ38</accession>
<keyword evidence="6 7" id="KW-0472">Membrane</keyword>
<sequence length="420" mass="44323">MAIPTIGTTSYPRFWFARICSTISFQMAAVAIGWQVYALTHSTFALGMVGLAQFLPMLCLTLIVGHTADRFNRKTIISICQIVEATTMATLALASFLHRLHPAGIFVAVSLLGAARAFESPSTQALVPTLVDESLVPRAIALSASANQTASIVGPALGGLLYALGAPIPYTLCAVLFATASILSSTIRSRRITPPKTPVSAASLFSGIHYIRARKNILGAISLDLFVVLLGGATALLPAYARDILHTGPWGLGLLRLAPAVGALATSLYLGRHPIHTHAGRKMFIAVIVFGMATVVFALSRNVLLSMGVLCVLGCADVVSVVVRSSLVQLETPDDMRGRVSAVNSLFIGTSNQLGEFESGVTASWFGIIPATILGGLGSIVIALVWMRLFPGLRKLESLSPNATKLDTPDVDPIESPQPL</sequence>
<keyword evidence="2" id="KW-0813">Transport</keyword>
<proteinExistence type="predicted"/>
<organism evidence="8 9">
    <name type="scientific">Granulicella pectinivorans</name>
    <dbReference type="NCBI Taxonomy" id="474950"/>
    <lineage>
        <taxon>Bacteria</taxon>
        <taxon>Pseudomonadati</taxon>
        <taxon>Acidobacteriota</taxon>
        <taxon>Terriglobia</taxon>
        <taxon>Terriglobales</taxon>
        <taxon>Acidobacteriaceae</taxon>
        <taxon>Granulicella</taxon>
    </lineage>
</organism>
<dbReference type="EMBL" id="FOZL01000001">
    <property type="protein sequence ID" value="SFS17810.1"/>
    <property type="molecule type" value="Genomic_DNA"/>
</dbReference>
<dbReference type="PANTHER" id="PTHR23513">
    <property type="entry name" value="INTEGRAL MEMBRANE EFFLUX PROTEIN-RELATED"/>
    <property type="match status" value="1"/>
</dbReference>
<keyword evidence="5 7" id="KW-1133">Transmembrane helix</keyword>
<dbReference type="RefSeq" id="WP_089840634.1">
    <property type="nucleotide sequence ID" value="NZ_FOZL01000001.1"/>
</dbReference>
<evidence type="ECO:0000313" key="8">
    <source>
        <dbReference type="EMBL" id="SFS17810.1"/>
    </source>
</evidence>
<evidence type="ECO:0000256" key="5">
    <source>
        <dbReference type="ARBA" id="ARBA00022989"/>
    </source>
</evidence>
<feature type="transmembrane region" description="Helical" evidence="7">
    <location>
        <begin position="217"/>
        <end position="241"/>
    </location>
</feature>
<feature type="transmembrane region" description="Helical" evidence="7">
    <location>
        <begin position="363"/>
        <end position="386"/>
    </location>
</feature>
<dbReference type="Pfam" id="PF05977">
    <property type="entry name" value="MFS_3"/>
    <property type="match status" value="1"/>
</dbReference>
<keyword evidence="4 7" id="KW-0812">Transmembrane</keyword>
<evidence type="ECO:0000313" key="9">
    <source>
        <dbReference type="Proteomes" id="UP000199024"/>
    </source>
</evidence>
<keyword evidence="9" id="KW-1185">Reference proteome</keyword>
<dbReference type="InterPro" id="IPR036259">
    <property type="entry name" value="MFS_trans_sf"/>
</dbReference>
<reference evidence="8 9" key="1">
    <citation type="submission" date="2016-10" db="EMBL/GenBank/DDBJ databases">
        <authorList>
            <person name="de Groot N.N."/>
        </authorList>
    </citation>
    <scope>NUCLEOTIDE SEQUENCE [LARGE SCALE GENOMIC DNA]</scope>
    <source>
        <strain evidence="8 9">DSM 21001</strain>
    </source>
</reference>
<protein>
    <submittedName>
        <fullName evidence="8">Predicted arabinose efflux permease, MFS family</fullName>
    </submittedName>
</protein>
<dbReference type="OrthoDB" id="9775268at2"/>
<evidence type="ECO:0000256" key="6">
    <source>
        <dbReference type="ARBA" id="ARBA00023136"/>
    </source>
</evidence>
<gene>
    <name evidence="8" type="ORF">SAMN05421771_3265</name>
</gene>
<feature type="transmembrane region" description="Helical" evidence="7">
    <location>
        <begin position="15"/>
        <end position="37"/>
    </location>
</feature>
<dbReference type="GO" id="GO:0005886">
    <property type="term" value="C:plasma membrane"/>
    <property type="evidence" value="ECO:0007669"/>
    <property type="project" value="UniProtKB-SubCell"/>
</dbReference>
<dbReference type="AlphaFoldDB" id="A0A1I6MQ38"/>
<evidence type="ECO:0000256" key="7">
    <source>
        <dbReference type="SAM" id="Phobius"/>
    </source>
</evidence>
<feature type="transmembrane region" description="Helical" evidence="7">
    <location>
        <begin position="168"/>
        <end position="187"/>
    </location>
</feature>
<dbReference type="CDD" id="cd06173">
    <property type="entry name" value="MFS_MefA_like"/>
    <property type="match status" value="1"/>
</dbReference>